<dbReference type="Proteomes" id="UP000215914">
    <property type="component" value="Unassembled WGS sequence"/>
</dbReference>
<sequence length="103" mass="11659">MVDVPWEEKILRILLPSRGPLSVLKRQRGARVSAIPAMKAQKCLRRDDPAMLATVSDDKAKKNRIGDPPIIRDSSQCAIRGTFRFTSTTVRQNFSLISRQRQP</sequence>
<reference evidence="1" key="1">
    <citation type="journal article" date="2017" name="Nature">
        <title>The sunflower genome provides insights into oil metabolism, flowering and Asterid evolution.</title>
        <authorList>
            <person name="Badouin H."/>
            <person name="Gouzy J."/>
            <person name="Grassa C.J."/>
            <person name="Murat F."/>
            <person name="Staton S.E."/>
            <person name="Cottret L."/>
            <person name="Lelandais-Briere C."/>
            <person name="Owens G.L."/>
            <person name="Carrere S."/>
            <person name="Mayjonade B."/>
            <person name="Legrand L."/>
            <person name="Gill N."/>
            <person name="Kane N.C."/>
            <person name="Bowers J.E."/>
            <person name="Hubner S."/>
            <person name="Bellec A."/>
            <person name="Berard A."/>
            <person name="Berges H."/>
            <person name="Blanchet N."/>
            <person name="Boniface M.C."/>
            <person name="Brunel D."/>
            <person name="Catrice O."/>
            <person name="Chaidir N."/>
            <person name="Claudel C."/>
            <person name="Donnadieu C."/>
            <person name="Faraut T."/>
            <person name="Fievet G."/>
            <person name="Helmstetter N."/>
            <person name="King M."/>
            <person name="Knapp S.J."/>
            <person name="Lai Z."/>
            <person name="Le Paslier M.C."/>
            <person name="Lippi Y."/>
            <person name="Lorenzon L."/>
            <person name="Mandel J.R."/>
            <person name="Marage G."/>
            <person name="Marchand G."/>
            <person name="Marquand E."/>
            <person name="Bret-Mestries E."/>
            <person name="Morien E."/>
            <person name="Nambeesan S."/>
            <person name="Nguyen T."/>
            <person name="Pegot-Espagnet P."/>
            <person name="Pouilly N."/>
            <person name="Raftis F."/>
            <person name="Sallet E."/>
            <person name="Schiex T."/>
            <person name="Thomas J."/>
            <person name="Vandecasteele C."/>
            <person name="Vares D."/>
            <person name="Vear F."/>
            <person name="Vautrin S."/>
            <person name="Crespi M."/>
            <person name="Mangin B."/>
            <person name="Burke J.M."/>
            <person name="Salse J."/>
            <person name="Munos S."/>
            <person name="Vincourt P."/>
            <person name="Rieseberg L.H."/>
            <person name="Langlade N.B."/>
        </authorList>
    </citation>
    <scope>NUCLEOTIDE SEQUENCE</scope>
    <source>
        <tissue evidence="1">Leaves</tissue>
    </source>
</reference>
<accession>A0A9K3JIB8</accession>
<comment type="caution">
    <text evidence="1">The sequence shown here is derived from an EMBL/GenBank/DDBJ whole genome shotgun (WGS) entry which is preliminary data.</text>
</comment>
<dbReference type="Gramene" id="mRNA:HanXRQr2_Chr03g0126151">
    <property type="protein sequence ID" value="CDS:HanXRQr2_Chr03g0126151.1"/>
    <property type="gene ID" value="HanXRQr2_Chr03g0126151"/>
</dbReference>
<dbReference type="AlphaFoldDB" id="A0A9K3JIB8"/>
<gene>
    <name evidence="1" type="ORF">HanXRQr2_Chr03g0126151</name>
</gene>
<keyword evidence="2" id="KW-1185">Reference proteome</keyword>
<protein>
    <submittedName>
        <fullName evidence="1">Uncharacterized protein</fullName>
    </submittedName>
</protein>
<evidence type="ECO:0000313" key="2">
    <source>
        <dbReference type="Proteomes" id="UP000215914"/>
    </source>
</evidence>
<dbReference type="EMBL" id="MNCJ02000318">
    <property type="protein sequence ID" value="KAF5815718.1"/>
    <property type="molecule type" value="Genomic_DNA"/>
</dbReference>
<organism evidence="1 2">
    <name type="scientific">Helianthus annuus</name>
    <name type="common">Common sunflower</name>
    <dbReference type="NCBI Taxonomy" id="4232"/>
    <lineage>
        <taxon>Eukaryota</taxon>
        <taxon>Viridiplantae</taxon>
        <taxon>Streptophyta</taxon>
        <taxon>Embryophyta</taxon>
        <taxon>Tracheophyta</taxon>
        <taxon>Spermatophyta</taxon>
        <taxon>Magnoliopsida</taxon>
        <taxon>eudicotyledons</taxon>
        <taxon>Gunneridae</taxon>
        <taxon>Pentapetalae</taxon>
        <taxon>asterids</taxon>
        <taxon>campanulids</taxon>
        <taxon>Asterales</taxon>
        <taxon>Asteraceae</taxon>
        <taxon>Asteroideae</taxon>
        <taxon>Heliantheae alliance</taxon>
        <taxon>Heliantheae</taxon>
        <taxon>Helianthus</taxon>
    </lineage>
</organism>
<reference evidence="1" key="2">
    <citation type="submission" date="2020-06" db="EMBL/GenBank/DDBJ databases">
        <title>Helianthus annuus Genome sequencing and assembly Release 2.</title>
        <authorList>
            <person name="Gouzy J."/>
            <person name="Langlade N."/>
            <person name="Munos S."/>
        </authorList>
    </citation>
    <scope>NUCLEOTIDE SEQUENCE</scope>
    <source>
        <tissue evidence="1">Leaves</tissue>
    </source>
</reference>
<proteinExistence type="predicted"/>
<name>A0A9K3JIB8_HELAN</name>
<evidence type="ECO:0000313" key="1">
    <source>
        <dbReference type="EMBL" id="KAF5815718.1"/>
    </source>
</evidence>